<name>A0A1S7LKS6_MAGMO</name>
<dbReference type="AlphaFoldDB" id="A0A1S7LKS6"/>
<organism evidence="2">
    <name type="scientific">Magnetococcus massalia (strain MO-1)</name>
    <dbReference type="NCBI Taxonomy" id="451514"/>
    <lineage>
        <taxon>Bacteria</taxon>
        <taxon>Pseudomonadati</taxon>
        <taxon>Pseudomonadota</taxon>
        <taxon>Magnetococcia</taxon>
        <taxon>Magnetococcales</taxon>
        <taxon>Magnetococcaceae</taxon>
        <taxon>Magnetococcus</taxon>
    </lineage>
</organism>
<reference evidence="2" key="1">
    <citation type="submission" date="2015-04" db="EMBL/GenBank/DDBJ databases">
        <authorList>
            <person name="Syromyatnikov M.Y."/>
            <person name="Popov V.N."/>
        </authorList>
    </citation>
    <scope>NUCLEOTIDE SEQUENCE</scope>
    <source>
        <strain evidence="2">MO-1</strain>
    </source>
</reference>
<evidence type="ECO:0000259" key="1">
    <source>
        <dbReference type="Pfam" id="PF05598"/>
    </source>
</evidence>
<proteinExistence type="predicted"/>
<dbReference type="PANTHER" id="PTHR33803">
    <property type="entry name" value="IS1478 TRANSPOSASE"/>
    <property type="match status" value="1"/>
</dbReference>
<feature type="domain" description="Transposase InsH N-terminal" evidence="1">
    <location>
        <begin position="20"/>
        <end position="116"/>
    </location>
</feature>
<protein>
    <recommendedName>
        <fullName evidence="1">Transposase InsH N-terminal domain-containing protein</fullName>
    </recommendedName>
</protein>
<dbReference type="PANTHER" id="PTHR33803:SF3">
    <property type="entry name" value="BLL1974 PROTEIN"/>
    <property type="match status" value="1"/>
</dbReference>
<gene>
    <name evidence="2" type="ORF">MAGMO_2567</name>
</gene>
<dbReference type="Pfam" id="PF05598">
    <property type="entry name" value="DUF772"/>
    <property type="match status" value="1"/>
</dbReference>
<dbReference type="EMBL" id="LO017727">
    <property type="protein sequence ID" value="CRH06724.1"/>
    <property type="molecule type" value="Genomic_DNA"/>
</dbReference>
<accession>A0A1S7LKS6</accession>
<evidence type="ECO:0000313" key="2">
    <source>
        <dbReference type="EMBL" id="CRH06724.1"/>
    </source>
</evidence>
<sequence>MRPQTHTLDTQQGNLFLPRIEEEIQSDHPLVELAEQLPWPSLEEHFYYGYAQSGRPGKRVRLMLGILFLQQLHNLSEERTIAAWCQEPHWQYFCGCAFFDPAPPMDRSALAHWRKKFGKETVEMVLQRMAKAGEALGLIAWQNADFVLRCRSGS</sequence>
<dbReference type="InterPro" id="IPR008490">
    <property type="entry name" value="Transposase_InsH_N"/>
</dbReference>